<dbReference type="Gene3D" id="3.40.50.720">
    <property type="entry name" value="NAD(P)-binding Rossmann-like Domain"/>
    <property type="match status" value="1"/>
</dbReference>
<feature type="domain" description="Heterokaryon incompatibility" evidence="2">
    <location>
        <begin position="508"/>
        <end position="604"/>
    </location>
</feature>
<gene>
    <name evidence="3" type="ORF">FANTH_1344</name>
</gene>
<dbReference type="InterPro" id="IPR010730">
    <property type="entry name" value="HET"/>
</dbReference>
<dbReference type="PRINTS" id="PR00080">
    <property type="entry name" value="SDRFAMILY"/>
</dbReference>
<dbReference type="SUPFAM" id="SSF51735">
    <property type="entry name" value="NAD(P)-binding Rossmann-fold domains"/>
    <property type="match status" value="1"/>
</dbReference>
<protein>
    <recommendedName>
        <fullName evidence="2">Heterokaryon incompatibility domain-containing protein</fullName>
    </recommendedName>
</protein>
<keyword evidence="4" id="KW-1185">Reference proteome</keyword>
<organism evidence="3 4">
    <name type="scientific">Fusarium anthophilum</name>
    <dbReference type="NCBI Taxonomy" id="48485"/>
    <lineage>
        <taxon>Eukaryota</taxon>
        <taxon>Fungi</taxon>
        <taxon>Dikarya</taxon>
        <taxon>Ascomycota</taxon>
        <taxon>Pezizomycotina</taxon>
        <taxon>Sordariomycetes</taxon>
        <taxon>Hypocreomycetidae</taxon>
        <taxon>Hypocreales</taxon>
        <taxon>Nectriaceae</taxon>
        <taxon>Fusarium</taxon>
        <taxon>Fusarium fujikuroi species complex</taxon>
    </lineage>
</organism>
<dbReference type="Proteomes" id="UP000573603">
    <property type="component" value="Unassembled WGS sequence"/>
</dbReference>
<sequence length="970" mass="107814">MRRLDGKIAIVTGSSSGIGRAISLEFARNGAKVICADLTEKARADVASELAITTHDLVTKEGGVAEFFKVDVTKSEEQEALVKYAVERFSRLDIMVNNAGVAMEAKNPQPIWSFDQTVFEKDLNINVVGVLLGCKYASAQMIKQEPLPCGDRGWILNTASVFGLVGSPGIAGYVTSKHAVMGLTKASAWDCALHRIHVNALCPGYTETAFIAGLEGQNRAQVEALHPFGGLGRPEYIARAALFLVSEDSSWVTGIGEVLECLFWPMVIVASEARHVGSLNMRLRQSPSNPISCPAGPSTSFQKQCKRSRIYGSRNSPVIAVLYRFYLEFHPNLASLKKSAEDGCDFCRLCWTSFRREWSGSEIESILKGEVPEGVTKFEPGIWIYVHFTDYSPSLTQPRIIVSCGRYNPITSVKESSHGLSYINLTVYGKEGTASGSRTPGRICTADYEPESYLTLIQRFLERCTKSHQACGTDGTYDMPTRVIDVGNGKQGDLPRLVVTDQSMKEKYIALSYCWGPGTDTFTLNHKTMEAMLRGIDESRLVAAHRDTITLGRQLGIRYIWIDALCIIQGDKDDWESESKLMAKVYGHATLTITAGRSGDARNSFIPNGYKQPAPCCEFPLGDGQGGNVIVGPLRSADYGITETRGWCCQEKRLSRRIVFFGKEQLFFLCRSSGYSEDRSYQEGKSILLHSFLSTSSGDMQLIRDRLLQYWDEIVVDFSRRQLSNPHDIFAALASIAAPISKVLQSRYLAGLWECDLVRCLLWRPGYRVSSFFGPATRPLPTVFAPAPVIRAPSWSWASIQGGVKPLTLQQFRRMKTESEGGIPLIRPKQDRWTVDPHCGADALHMPSCELQLLGRVQKAIVLTRTPSSEFIASLRNQKRPAGTMRRPVVLGRKELKEGSFNRDMSVFEALGIFDFDEESIEEVWCLQLTLEEGLMLCKKDGATFQRIGVFQICKSEWFDSVLESEVRLV</sequence>
<evidence type="ECO:0000259" key="2">
    <source>
        <dbReference type="Pfam" id="PF06985"/>
    </source>
</evidence>
<evidence type="ECO:0000313" key="4">
    <source>
        <dbReference type="Proteomes" id="UP000573603"/>
    </source>
</evidence>
<evidence type="ECO:0000313" key="3">
    <source>
        <dbReference type="EMBL" id="KAF5253654.1"/>
    </source>
</evidence>
<dbReference type="AlphaFoldDB" id="A0A8H5EB02"/>
<dbReference type="Pfam" id="PF13561">
    <property type="entry name" value="adh_short_C2"/>
    <property type="match status" value="1"/>
</dbReference>
<proteinExistence type="predicted"/>
<dbReference type="Pfam" id="PF06985">
    <property type="entry name" value="HET"/>
    <property type="match status" value="1"/>
</dbReference>
<dbReference type="InterPro" id="IPR036291">
    <property type="entry name" value="NAD(P)-bd_dom_sf"/>
</dbReference>
<evidence type="ECO:0000256" key="1">
    <source>
        <dbReference type="ARBA" id="ARBA00022857"/>
    </source>
</evidence>
<dbReference type="CDD" id="cd05233">
    <property type="entry name" value="SDR_c"/>
    <property type="match status" value="1"/>
</dbReference>
<dbReference type="PANTHER" id="PTHR33112:SF10">
    <property type="entry name" value="TOL"/>
    <property type="match status" value="1"/>
</dbReference>
<name>A0A8H5EB02_9HYPO</name>
<keyword evidence="1" id="KW-0521">NADP</keyword>
<comment type="caution">
    <text evidence="3">The sequence shown here is derived from an EMBL/GenBank/DDBJ whole genome shotgun (WGS) entry which is preliminary data.</text>
</comment>
<dbReference type="EMBL" id="JABEVY010000032">
    <property type="protein sequence ID" value="KAF5253654.1"/>
    <property type="molecule type" value="Genomic_DNA"/>
</dbReference>
<dbReference type="FunFam" id="3.40.50.720:FF:000084">
    <property type="entry name" value="Short-chain dehydrogenase reductase"/>
    <property type="match status" value="1"/>
</dbReference>
<dbReference type="PANTHER" id="PTHR33112">
    <property type="entry name" value="DOMAIN PROTEIN, PUTATIVE-RELATED"/>
    <property type="match status" value="1"/>
</dbReference>
<dbReference type="InterPro" id="IPR002347">
    <property type="entry name" value="SDR_fam"/>
</dbReference>
<reference evidence="3 4" key="1">
    <citation type="journal article" date="2020" name="BMC Genomics">
        <title>Correction to: Identification and distribution of gene clusters required for synthesis of sphingolipid metabolism inhibitors in diverse species of the filamentous fungus Fusarium.</title>
        <authorList>
            <person name="Kim H.S."/>
            <person name="Lohmar J.M."/>
            <person name="Busman M."/>
            <person name="Brown D.W."/>
            <person name="Naumann T.A."/>
            <person name="Divon H.H."/>
            <person name="Lysoe E."/>
            <person name="Uhlig S."/>
            <person name="Proctor R.H."/>
        </authorList>
    </citation>
    <scope>NUCLEOTIDE SEQUENCE [LARGE SCALE GENOMIC DNA]</scope>
    <source>
        <strain evidence="3 4">NRRL 25214</strain>
    </source>
</reference>
<dbReference type="PRINTS" id="PR00081">
    <property type="entry name" value="GDHRDH"/>
</dbReference>
<accession>A0A8H5EB02</accession>